<feature type="compositionally biased region" description="Low complexity" evidence="1">
    <location>
        <begin position="73"/>
        <end position="85"/>
    </location>
</feature>
<name>A0ABP5YQM4_9ACTN</name>
<evidence type="ECO:0000256" key="1">
    <source>
        <dbReference type="SAM" id="MobiDB-lite"/>
    </source>
</evidence>
<feature type="region of interest" description="Disordered" evidence="1">
    <location>
        <begin position="1"/>
        <end position="85"/>
    </location>
</feature>
<accession>A0ABP5YQM4</accession>
<dbReference type="EMBL" id="BAAASR010000007">
    <property type="protein sequence ID" value="GAA2485236.1"/>
    <property type="molecule type" value="Genomic_DNA"/>
</dbReference>
<feature type="compositionally biased region" description="Basic and acidic residues" evidence="1">
    <location>
        <begin position="57"/>
        <end position="66"/>
    </location>
</feature>
<comment type="caution">
    <text evidence="2">The sequence shown here is derived from an EMBL/GenBank/DDBJ whole genome shotgun (WGS) entry which is preliminary data.</text>
</comment>
<sequence length="103" mass="10588">MGRTARGRWSRPSRLRVTGTDVRRGTGGDPHLGGGAHRQAETESEAAAARLPAGGDRAVERVEAGARRRHRTAGAGADDQAPEAGAAGAMPAMVAYIHVPTAP</sequence>
<dbReference type="Proteomes" id="UP001499942">
    <property type="component" value="Unassembled WGS sequence"/>
</dbReference>
<feature type="compositionally biased region" description="Basic residues" evidence="1">
    <location>
        <begin position="1"/>
        <end position="14"/>
    </location>
</feature>
<feature type="compositionally biased region" description="Gly residues" evidence="1">
    <location>
        <begin position="27"/>
        <end position="36"/>
    </location>
</feature>
<evidence type="ECO:0000313" key="2">
    <source>
        <dbReference type="EMBL" id="GAA2485236.1"/>
    </source>
</evidence>
<evidence type="ECO:0000313" key="3">
    <source>
        <dbReference type="Proteomes" id="UP001499942"/>
    </source>
</evidence>
<keyword evidence="3" id="KW-1185">Reference proteome</keyword>
<organism evidence="2 3">
    <name type="scientific">Streptomyces gobitricini</name>
    <dbReference type="NCBI Taxonomy" id="68211"/>
    <lineage>
        <taxon>Bacteria</taxon>
        <taxon>Bacillati</taxon>
        <taxon>Actinomycetota</taxon>
        <taxon>Actinomycetes</taxon>
        <taxon>Kitasatosporales</taxon>
        <taxon>Streptomycetaceae</taxon>
        <taxon>Streptomyces</taxon>
    </lineage>
</organism>
<gene>
    <name evidence="2" type="ORF">GCM10010393_15280</name>
</gene>
<reference evidence="3" key="1">
    <citation type="journal article" date="2019" name="Int. J. Syst. Evol. Microbiol.">
        <title>The Global Catalogue of Microorganisms (GCM) 10K type strain sequencing project: providing services to taxonomists for standard genome sequencing and annotation.</title>
        <authorList>
            <consortium name="The Broad Institute Genomics Platform"/>
            <consortium name="The Broad Institute Genome Sequencing Center for Infectious Disease"/>
            <person name="Wu L."/>
            <person name="Ma J."/>
        </authorList>
    </citation>
    <scope>NUCLEOTIDE SEQUENCE [LARGE SCALE GENOMIC DNA]</scope>
    <source>
        <strain evidence="3">JCM 5062</strain>
    </source>
</reference>
<protein>
    <submittedName>
        <fullName evidence="2">Uncharacterized protein</fullName>
    </submittedName>
</protein>
<proteinExistence type="predicted"/>